<evidence type="ECO:0008006" key="3">
    <source>
        <dbReference type="Google" id="ProtNLM"/>
    </source>
</evidence>
<dbReference type="OrthoDB" id="8374021at2"/>
<organism evidence="1 2">
    <name type="scientific">Ephemeroptericola cinctiostellae</name>
    <dbReference type="NCBI Taxonomy" id="2268024"/>
    <lineage>
        <taxon>Bacteria</taxon>
        <taxon>Pseudomonadati</taxon>
        <taxon>Pseudomonadota</taxon>
        <taxon>Betaproteobacteria</taxon>
        <taxon>Burkholderiales</taxon>
        <taxon>Burkholderiaceae</taxon>
        <taxon>Ephemeroptericola</taxon>
    </lineage>
</organism>
<evidence type="ECO:0000313" key="1">
    <source>
        <dbReference type="EMBL" id="AXF84384.1"/>
    </source>
</evidence>
<reference evidence="2" key="1">
    <citation type="submission" date="2018-07" db="EMBL/GenBank/DDBJ databases">
        <authorList>
            <person name="Kim H."/>
        </authorList>
    </citation>
    <scope>NUCLEOTIDE SEQUENCE [LARGE SCALE GENOMIC DNA]</scope>
    <source>
        <strain evidence="2">F02</strain>
    </source>
</reference>
<dbReference type="RefSeq" id="WP_114561692.1">
    <property type="nucleotide sequence ID" value="NZ_CP031124.1"/>
</dbReference>
<dbReference type="AlphaFoldDB" id="A0A345D7P6"/>
<name>A0A345D7P6_9BURK</name>
<gene>
    <name evidence="1" type="ORF">DTO96_100087</name>
</gene>
<evidence type="ECO:0000313" key="2">
    <source>
        <dbReference type="Proteomes" id="UP000252182"/>
    </source>
</evidence>
<proteinExistence type="predicted"/>
<dbReference type="EMBL" id="CP031124">
    <property type="protein sequence ID" value="AXF84384.1"/>
    <property type="molecule type" value="Genomic_DNA"/>
</dbReference>
<dbReference type="KEGG" id="hyf:DTO96_100087"/>
<sequence>MLIQCKDAAAWMVRLQDEQLPMTTRLVLRFHLLLCDRCRAFNQQMITLKRGVEAWREHID</sequence>
<keyword evidence="2" id="KW-1185">Reference proteome</keyword>
<protein>
    <recommendedName>
        <fullName evidence="3">Zinc-finger domain-containing protein</fullName>
    </recommendedName>
</protein>
<accession>A0A345D7P6</accession>
<dbReference type="Proteomes" id="UP000252182">
    <property type="component" value="Chromosome"/>
</dbReference>